<evidence type="ECO:0000313" key="5">
    <source>
        <dbReference type="Proteomes" id="UP001234798"/>
    </source>
</evidence>
<dbReference type="PANTHER" id="PTHR33121:SF70">
    <property type="entry name" value="SIGNALING PROTEIN YKOW"/>
    <property type="match status" value="1"/>
</dbReference>
<dbReference type="RefSeq" id="WP_306946384.1">
    <property type="nucleotide sequence ID" value="NZ_CP132976.1"/>
</dbReference>
<dbReference type="InterPro" id="IPR050706">
    <property type="entry name" value="Cyclic-di-GMP_PDE-like"/>
</dbReference>
<keyword evidence="1" id="KW-0597">Phosphoprotein</keyword>
<dbReference type="PROSITE" id="PS50110">
    <property type="entry name" value="RESPONSE_REGULATORY"/>
    <property type="match status" value="1"/>
</dbReference>
<reference evidence="4 5" key="1">
    <citation type="submission" date="2023-08" db="EMBL/GenBank/DDBJ databases">
        <title>Achromobacter seleniivolatilans sp. nov., isolated from seleniferous soil.</title>
        <authorList>
            <person name="Zhang S."/>
            <person name="Li K."/>
            <person name="Peng J."/>
            <person name="Zhao Q."/>
            <person name="Wang H."/>
            <person name="Guo Y."/>
        </authorList>
    </citation>
    <scope>NUCLEOTIDE SEQUENCE [LARGE SCALE GENOMIC DNA]</scope>
    <source>
        <strain evidence="4 5">R39</strain>
    </source>
</reference>
<dbReference type="SMART" id="SM00448">
    <property type="entry name" value="REC"/>
    <property type="match status" value="1"/>
</dbReference>
<dbReference type="Pfam" id="PF00072">
    <property type="entry name" value="Response_reg"/>
    <property type="match status" value="1"/>
</dbReference>
<dbReference type="Proteomes" id="UP001234798">
    <property type="component" value="Chromosome"/>
</dbReference>
<feature type="domain" description="Response regulatory" evidence="2">
    <location>
        <begin position="11"/>
        <end position="137"/>
    </location>
</feature>
<dbReference type="EMBL" id="CP132976">
    <property type="protein sequence ID" value="WMD22004.1"/>
    <property type="molecule type" value="Genomic_DNA"/>
</dbReference>
<evidence type="ECO:0000259" key="3">
    <source>
        <dbReference type="PROSITE" id="PS50883"/>
    </source>
</evidence>
<dbReference type="InterPro" id="IPR001789">
    <property type="entry name" value="Sig_transdc_resp-reg_receiver"/>
</dbReference>
<evidence type="ECO:0000256" key="1">
    <source>
        <dbReference type="PROSITE-ProRule" id="PRU00169"/>
    </source>
</evidence>
<dbReference type="InterPro" id="IPR001633">
    <property type="entry name" value="EAL_dom"/>
</dbReference>
<feature type="domain" description="EAL" evidence="3">
    <location>
        <begin position="153"/>
        <end position="406"/>
    </location>
</feature>
<name>A0ABY9M4T1_9BURK</name>
<accession>A0ABY9M4T1</accession>
<dbReference type="InterPro" id="IPR035919">
    <property type="entry name" value="EAL_sf"/>
</dbReference>
<dbReference type="SUPFAM" id="SSF141868">
    <property type="entry name" value="EAL domain-like"/>
    <property type="match status" value="1"/>
</dbReference>
<dbReference type="Gene3D" id="3.20.20.450">
    <property type="entry name" value="EAL domain"/>
    <property type="match status" value="1"/>
</dbReference>
<protein>
    <submittedName>
        <fullName evidence="4">EAL domain-containing response regulator</fullName>
        <ecNumber evidence="4">3.1.4.52</ecNumber>
    </submittedName>
</protein>
<dbReference type="SMART" id="SM00052">
    <property type="entry name" value="EAL"/>
    <property type="match status" value="1"/>
</dbReference>
<keyword evidence="5" id="KW-1185">Reference proteome</keyword>
<dbReference type="Gene3D" id="3.40.50.2300">
    <property type="match status" value="1"/>
</dbReference>
<dbReference type="SUPFAM" id="SSF52172">
    <property type="entry name" value="CheY-like"/>
    <property type="match status" value="1"/>
</dbReference>
<evidence type="ECO:0000259" key="2">
    <source>
        <dbReference type="PROSITE" id="PS50110"/>
    </source>
</evidence>
<dbReference type="CDD" id="cd01948">
    <property type="entry name" value="EAL"/>
    <property type="match status" value="1"/>
</dbReference>
<keyword evidence="4" id="KW-0378">Hydrolase</keyword>
<evidence type="ECO:0000313" key="4">
    <source>
        <dbReference type="EMBL" id="WMD22004.1"/>
    </source>
</evidence>
<dbReference type="PROSITE" id="PS50883">
    <property type="entry name" value="EAL"/>
    <property type="match status" value="1"/>
</dbReference>
<dbReference type="Pfam" id="PF00563">
    <property type="entry name" value="EAL"/>
    <property type="match status" value="1"/>
</dbReference>
<dbReference type="GO" id="GO:0071111">
    <property type="term" value="F:cyclic-guanylate-specific phosphodiesterase activity"/>
    <property type="evidence" value="ECO:0007669"/>
    <property type="project" value="UniProtKB-EC"/>
</dbReference>
<dbReference type="EC" id="3.1.4.52" evidence="4"/>
<sequence>MPKPDAGATRRILLVEDHPVERAYLQNMLLALGYRRVAGLGSSTEAISALARQFYDVVVSDIVMGEGDGTRLPNELRRLVDVGRLKSMPPIIWISSLSDELLQSHVRLALQAGCPSAQALSKPVSRSAMQHAIKVALHSVDDVTSPRQQSVRREVIEAELSRALITGEGLSLVLQPQISLSSGRVVAAEALSRWDHPQLGAIAAADFVPAAHRLGMDRMLFTRVTDRVLEILRRMHDDDIAVPIAINASASTLCSRDLPELLEQRVGQAGLPARLVKIELTEDEPVTDWLALSSALNLLRVRGFELAMDDFGAGIASMRLFSAMPFTELKIDRDFIVHMHREPASRAVVAAAIEMGRVLGRRVVAEGVEQERDVQLLRELGCEIAQGYGVSMPLEPGAFIEFCRQH</sequence>
<gene>
    <name evidence="4" type="ORF">RAS12_06410</name>
</gene>
<proteinExistence type="predicted"/>
<organism evidence="4 5">
    <name type="scientific">Achromobacter seleniivolatilans</name>
    <dbReference type="NCBI Taxonomy" id="3047478"/>
    <lineage>
        <taxon>Bacteria</taxon>
        <taxon>Pseudomonadati</taxon>
        <taxon>Pseudomonadota</taxon>
        <taxon>Betaproteobacteria</taxon>
        <taxon>Burkholderiales</taxon>
        <taxon>Alcaligenaceae</taxon>
        <taxon>Achromobacter</taxon>
    </lineage>
</organism>
<feature type="modified residue" description="4-aspartylphosphate" evidence="1">
    <location>
        <position position="61"/>
    </location>
</feature>
<dbReference type="InterPro" id="IPR011006">
    <property type="entry name" value="CheY-like_superfamily"/>
</dbReference>
<dbReference type="PANTHER" id="PTHR33121">
    <property type="entry name" value="CYCLIC DI-GMP PHOSPHODIESTERASE PDEF"/>
    <property type="match status" value="1"/>
</dbReference>